<dbReference type="PANTHER" id="PTHR34861">
    <property type="match status" value="1"/>
</dbReference>
<organism evidence="1 2">
    <name type="scientific">Mycolicibacterium agri</name>
    <name type="common">Mycobacterium agri</name>
    <dbReference type="NCBI Taxonomy" id="36811"/>
    <lineage>
        <taxon>Bacteria</taxon>
        <taxon>Bacillati</taxon>
        <taxon>Actinomycetota</taxon>
        <taxon>Actinomycetes</taxon>
        <taxon>Mycobacteriales</taxon>
        <taxon>Mycobacteriaceae</taxon>
        <taxon>Mycolicibacterium</taxon>
    </lineage>
</organism>
<dbReference type="RefSeq" id="WP_207767247.1">
    <property type="nucleotide sequence ID" value="NZ_BLKS01000004.1"/>
</dbReference>
<dbReference type="PANTHER" id="PTHR34861:SF10">
    <property type="entry name" value="CYCLASE"/>
    <property type="match status" value="1"/>
</dbReference>
<accession>A0A7I9WDK8</accession>
<dbReference type="Proteomes" id="UP000465302">
    <property type="component" value="Unassembled WGS sequence"/>
</dbReference>
<comment type="caution">
    <text evidence="1">The sequence shown here is derived from an EMBL/GenBank/DDBJ whole genome shotgun (WGS) entry which is preliminary data.</text>
</comment>
<dbReference type="Gene3D" id="3.50.30.50">
    <property type="entry name" value="Putative cyclase"/>
    <property type="match status" value="1"/>
</dbReference>
<dbReference type="GO" id="GO:0004061">
    <property type="term" value="F:arylformamidase activity"/>
    <property type="evidence" value="ECO:0007669"/>
    <property type="project" value="InterPro"/>
</dbReference>
<evidence type="ECO:0000313" key="2">
    <source>
        <dbReference type="Proteomes" id="UP000465302"/>
    </source>
</evidence>
<protein>
    <submittedName>
        <fullName evidence="1">Polyketide cyclase</fullName>
    </submittedName>
</protein>
<evidence type="ECO:0000313" key="1">
    <source>
        <dbReference type="EMBL" id="GFG55346.1"/>
    </source>
</evidence>
<gene>
    <name evidence="1" type="ORF">MAGR_67870</name>
</gene>
<dbReference type="InterPro" id="IPR007325">
    <property type="entry name" value="KFase/CYL"/>
</dbReference>
<dbReference type="InterPro" id="IPR037175">
    <property type="entry name" value="KFase_sf"/>
</dbReference>
<dbReference type="SUPFAM" id="SSF102198">
    <property type="entry name" value="Putative cyclase"/>
    <property type="match status" value="1"/>
</dbReference>
<dbReference type="AlphaFoldDB" id="A0A7I9WDK8"/>
<reference evidence="1 2" key="1">
    <citation type="journal article" date="2019" name="Emerg. Microbes Infect.">
        <title>Comprehensive subspecies identification of 175 nontuberculous mycobacteria species based on 7547 genomic profiles.</title>
        <authorList>
            <person name="Matsumoto Y."/>
            <person name="Kinjo T."/>
            <person name="Motooka D."/>
            <person name="Nabeya D."/>
            <person name="Jung N."/>
            <person name="Uechi K."/>
            <person name="Horii T."/>
            <person name="Iida T."/>
            <person name="Fujita J."/>
            <person name="Nakamura S."/>
        </authorList>
    </citation>
    <scope>NUCLEOTIDE SEQUENCE [LARGE SCALE GENOMIC DNA]</scope>
    <source>
        <strain evidence="1 2">JCM 6377</strain>
    </source>
</reference>
<proteinExistence type="predicted"/>
<dbReference type="EMBL" id="BLKS01000004">
    <property type="protein sequence ID" value="GFG55346.1"/>
    <property type="molecule type" value="Genomic_DNA"/>
</dbReference>
<sequence>MSASEPIIVAHKAVKGQVSMSPFGADDQIGMLNLLTAESTRDVLARADGGRVIDLSVDVFVGMPTWTAGGEPPFQMWMEHTPRGSAVDDPIGVGRAQNEYVSWSADAMSMFVHSGTHIDTLNHFGYDGRIWNGFSADEYLGSKHWKIAGADAFPPIIARGVLVDVAAVHGVEVLPDSYAIGRADIESAMERQDVELQVGDVVCVRTGRGSVWPDANRYLPREPGVNLEGATYLAEAGAIAIGADNIALEVLPSPDPDNWMAVHTYLLAECGVPIIEVLDLEELSRQRLYEFAFVGACMKIRGATGGPMRPLAMPFKES</sequence>
<dbReference type="GO" id="GO:0019441">
    <property type="term" value="P:L-tryptophan catabolic process to kynurenine"/>
    <property type="evidence" value="ECO:0007669"/>
    <property type="project" value="InterPro"/>
</dbReference>
<name>A0A7I9WDK8_MYCAG</name>
<dbReference type="Pfam" id="PF04199">
    <property type="entry name" value="Cyclase"/>
    <property type="match status" value="1"/>
</dbReference>